<evidence type="ECO:0000256" key="1">
    <source>
        <dbReference type="ARBA" id="ARBA00007613"/>
    </source>
</evidence>
<sequence>MCMTLAGCAVGPDYARPKLAESSGYAVGSVTAQSESGQSSKTSSITAQKFAIEADIRNDWWTLFQSPKLNTLIEDAFKANPTIEVAQRALNAAQQNVAAQQGFFYPTIGAGYTPSRTKLPGNLSSNAPGIQGDGSVISGYQGTPASEGGTPPYNGATIYNFQTAQLTVGFVPDVFGANRRAVESTQALANAQKYQLQAAYVTLATNIVAAAIQDAMLRQQIAITKDMIDANQAAVVLVQRQKNAGFASQLELSMQQSALGQVRQQLPPLQKQFEQNRDLLRVLAGLTQDKPIPGFALDELKLPRELPLTLPARLVEQRPDVKVAEEQLRAANAQIGVARAARLPQILINGSLGGTAANFNQMFWSSSGMFFDLVLGIAQPIFDGGTLKAREFAASETMKQAAAQYRSTVLTAFQNVADTLHAIEADTRAVEVADDLTVSSKRAYDLTQRQHANGYLDRLALINAQQTYQQALLNSTQAQANRLGDSAALFQALGGGWWNGPEAKVPDTNPLPFDLNVAQNQD</sequence>
<dbReference type="EMBL" id="JAAGRN010000001">
    <property type="protein sequence ID" value="NDY81735.1"/>
    <property type="molecule type" value="Genomic_DNA"/>
</dbReference>
<keyword evidence="2" id="KW-0564">Palmitate</keyword>
<gene>
    <name evidence="3" type="ORF">G3I67_00685</name>
</gene>
<dbReference type="Gene3D" id="1.20.1600.10">
    <property type="entry name" value="Outer membrane efflux proteins (OEP)"/>
    <property type="match status" value="1"/>
</dbReference>
<keyword evidence="2" id="KW-0449">Lipoprotein</keyword>
<comment type="subcellular location">
    <subcellularLocation>
        <location evidence="2">Cell membrane</location>
        <topology evidence="2">Lipid-anchor</topology>
    </subcellularLocation>
</comment>
<dbReference type="InterPro" id="IPR003423">
    <property type="entry name" value="OMP_efflux"/>
</dbReference>
<dbReference type="PANTHER" id="PTHR30203">
    <property type="entry name" value="OUTER MEMBRANE CATION EFFLUX PROTEIN"/>
    <property type="match status" value="1"/>
</dbReference>
<proteinExistence type="inferred from homology"/>
<evidence type="ECO:0000256" key="2">
    <source>
        <dbReference type="RuleBase" id="RU362097"/>
    </source>
</evidence>
<dbReference type="SUPFAM" id="SSF56954">
    <property type="entry name" value="Outer membrane efflux proteins (OEP)"/>
    <property type="match status" value="1"/>
</dbReference>
<organism evidence="3">
    <name type="scientific">Sheuella amnicola</name>
    <dbReference type="NCBI Taxonomy" id="2707330"/>
    <lineage>
        <taxon>Bacteria</taxon>
        <taxon>Pseudomonadati</taxon>
        <taxon>Pseudomonadota</taxon>
        <taxon>Betaproteobacteria</taxon>
        <taxon>Burkholderiales</taxon>
        <taxon>Alcaligenaceae</taxon>
        <taxon>Sheuella</taxon>
    </lineage>
</organism>
<reference evidence="3" key="1">
    <citation type="submission" date="2020-02" db="EMBL/GenBank/DDBJ databases">
        <authorList>
            <person name="Chen W.-M."/>
        </authorList>
    </citation>
    <scope>NUCLEOTIDE SEQUENCE</scope>
    <source>
        <strain evidence="3">NBD-18</strain>
    </source>
</reference>
<dbReference type="InterPro" id="IPR010131">
    <property type="entry name" value="MdtP/NodT-like"/>
</dbReference>
<dbReference type="Pfam" id="PF02321">
    <property type="entry name" value="OEP"/>
    <property type="match status" value="2"/>
</dbReference>
<evidence type="ECO:0000313" key="3">
    <source>
        <dbReference type="EMBL" id="NDY81735.1"/>
    </source>
</evidence>
<dbReference type="PANTHER" id="PTHR30203:SF33">
    <property type="entry name" value="BLR4455 PROTEIN"/>
    <property type="match status" value="1"/>
</dbReference>
<comment type="similarity">
    <text evidence="1 2">Belongs to the outer membrane factor (OMF) (TC 1.B.17) family.</text>
</comment>
<name>A0A6B2R2S1_9BURK</name>
<protein>
    <submittedName>
        <fullName evidence="3">Efflux transporter outer membrane subunit</fullName>
    </submittedName>
</protein>
<keyword evidence="2" id="KW-1134">Transmembrane beta strand</keyword>
<keyword evidence="2" id="KW-0472">Membrane</keyword>
<comment type="caution">
    <text evidence="3">The sequence shown here is derived from an EMBL/GenBank/DDBJ whole genome shotgun (WGS) entry which is preliminary data.</text>
</comment>
<dbReference type="AlphaFoldDB" id="A0A6B2R2S1"/>
<dbReference type="Gene3D" id="2.20.200.10">
    <property type="entry name" value="Outer membrane efflux proteins (OEP)"/>
    <property type="match status" value="1"/>
</dbReference>
<dbReference type="NCBIfam" id="TIGR01845">
    <property type="entry name" value="outer_NodT"/>
    <property type="match status" value="1"/>
</dbReference>
<keyword evidence="2" id="KW-0812">Transmembrane</keyword>
<dbReference type="GO" id="GO:0005886">
    <property type="term" value="C:plasma membrane"/>
    <property type="evidence" value="ECO:0007669"/>
    <property type="project" value="UniProtKB-SubCell"/>
</dbReference>
<accession>A0A6B2R2S1</accession>
<dbReference type="GO" id="GO:0015562">
    <property type="term" value="F:efflux transmembrane transporter activity"/>
    <property type="evidence" value="ECO:0007669"/>
    <property type="project" value="InterPro"/>
</dbReference>